<organism evidence="2 3">
    <name type="scientific">Schleiferia thermophila</name>
    <dbReference type="NCBI Taxonomy" id="884107"/>
    <lineage>
        <taxon>Bacteria</taxon>
        <taxon>Pseudomonadati</taxon>
        <taxon>Bacteroidota</taxon>
        <taxon>Flavobacteriia</taxon>
        <taxon>Flavobacteriales</taxon>
        <taxon>Schleiferiaceae</taxon>
        <taxon>Schleiferia</taxon>
    </lineage>
</organism>
<dbReference type="EMBL" id="QPJS01000002">
    <property type="protein sequence ID" value="RCX03760.1"/>
    <property type="molecule type" value="Genomic_DNA"/>
</dbReference>
<keyword evidence="1" id="KW-1133">Transmembrane helix</keyword>
<dbReference type="InterPro" id="IPR045922">
    <property type="entry name" value="DUF6341"/>
</dbReference>
<accession>A0A369A369</accession>
<keyword evidence="3" id="KW-1185">Reference proteome</keyword>
<evidence type="ECO:0000313" key="3">
    <source>
        <dbReference type="Proteomes" id="UP000253517"/>
    </source>
</evidence>
<evidence type="ECO:0000313" key="2">
    <source>
        <dbReference type="EMBL" id="RCX03760.1"/>
    </source>
</evidence>
<dbReference type="Proteomes" id="UP000253517">
    <property type="component" value="Unassembled WGS sequence"/>
</dbReference>
<evidence type="ECO:0000256" key="1">
    <source>
        <dbReference type="SAM" id="Phobius"/>
    </source>
</evidence>
<protein>
    <submittedName>
        <fullName evidence="2">Uncharacterized protein</fullName>
    </submittedName>
</protein>
<gene>
    <name evidence="2" type="ORF">DES35_102215</name>
</gene>
<feature type="transmembrane region" description="Helical" evidence="1">
    <location>
        <begin position="20"/>
        <end position="43"/>
    </location>
</feature>
<name>A0A369A369_9FLAO</name>
<sequence length="55" mass="6334">MVSKIAYALGDFFEWTFQILPVLGNIPNVLLLGIGFVAFFYWIGEMRKHQKAGER</sequence>
<comment type="caution">
    <text evidence="2">The sequence shown here is derived from an EMBL/GenBank/DDBJ whole genome shotgun (WGS) entry which is preliminary data.</text>
</comment>
<dbReference type="Pfam" id="PF19868">
    <property type="entry name" value="DUF6341"/>
    <property type="match status" value="1"/>
</dbReference>
<dbReference type="RefSeq" id="WP_160171986.1">
    <property type="nucleotide sequence ID" value="NZ_BHZF01000002.1"/>
</dbReference>
<keyword evidence="1" id="KW-0472">Membrane</keyword>
<dbReference type="AlphaFoldDB" id="A0A369A369"/>
<reference evidence="2 3" key="1">
    <citation type="submission" date="2018-07" db="EMBL/GenBank/DDBJ databases">
        <title>Genomic Encyclopedia of Type Strains, Phase IV (KMG-IV): sequencing the most valuable type-strain genomes for metagenomic binning, comparative biology and taxonomic classification.</title>
        <authorList>
            <person name="Goeker M."/>
        </authorList>
    </citation>
    <scope>NUCLEOTIDE SEQUENCE [LARGE SCALE GENOMIC DNA]</scope>
    <source>
        <strain evidence="2 3">DSM 21410</strain>
    </source>
</reference>
<keyword evidence="1" id="KW-0812">Transmembrane</keyword>
<proteinExistence type="predicted"/>